<evidence type="ECO:0000256" key="2">
    <source>
        <dbReference type="ARBA" id="ARBA00022840"/>
    </source>
</evidence>
<proteinExistence type="predicted"/>
<sequence length="129" mass="14568">MDNEKSVGLTGAFLAVSVKSAFDDEDHPYLPKVTDKMTLNAPHIYPHNTLQTKEAYYYRMIFERDLNRDKAIEWDAAWSNHLESSGRAAFGGHNSAYELNRGPDTNATKIVEGEQMMMDTAVPELTIRS</sequence>
<dbReference type="GO" id="GO:0004066">
    <property type="term" value="F:asparagine synthase (glutamine-hydrolyzing) activity"/>
    <property type="evidence" value="ECO:0007669"/>
    <property type="project" value="TreeGrafter"/>
</dbReference>
<dbReference type="EMBL" id="JAMZMK010008241">
    <property type="protein sequence ID" value="KAI7741216.1"/>
    <property type="molecule type" value="Genomic_DNA"/>
</dbReference>
<dbReference type="GO" id="GO:0006529">
    <property type="term" value="P:asparagine biosynthetic process"/>
    <property type="evidence" value="ECO:0007669"/>
    <property type="project" value="TreeGrafter"/>
</dbReference>
<evidence type="ECO:0000256" key="1">
    <source>
        <dbReference type="ARBA" id="ARBA00022741"/>
    </source>
</evidence>
<keyword evidence="1" id="KW-0547">Nucleotide-binding</keyword>
<dbReference type="GO" id="GO:0005829">
    <property type="term" value="C:cytosol"/>
    <property type="evidence" value="ECO:0007669"/>
    <property type="project" value="TreeGrafter"/>
</dbReference>
<protein>
    <submittedName>
        <fullName evidence="3">Uncharacterized protein</fullName>
    </submittedName>
</protein>
<dbReference type="Proteomes" id="UP001206925">
    <property type="component" value="Unassembled WGS sequence"/>
</dbReference>
<keyword evidence="2" id="KW-0067">ATP-binding</keyword>
<dbReference type="GO" id="GO:0005524">
    <property type="term" value="F:ATP binding"/>
    <property type="evidence" value="ECO:0007669"/>
    <property type="project" value="UniProtKB-KW"/>
</dbReference>
<evidence type="ECO:0000313" key="4">
    <source>
        <dbReference type="Proteomes" id="UP001206925"/>
    </source>
</evidence>
<dbReference type="InterPro" id="IPR050795">
    <property type="entry name" value="Asn_Synthetase"/>
</dbReference>
<dbReference type="AlphaFoldDB" id="A0AAD5CIK9"/>
<gene>
    <name evidence="3" type="ORF">M8C21_031397</name>
</gene>
<name>A0AAD5CIK9_AMBAR</name>
<dbReference type="PANTHER" id="PTHR11772">
    <property type="entry name" value="ASPARAGINE SYNTHETASE"/>
    <property type="match status" value="1"/>
</dbReference>
<evidence type="ECO:0000313" key="3">
    <source>
        <dbReference type="EMBL" id="KAI7741216.1"/>
    </source>
</evidence>
<dbReference type="PANTHER" id="PTHR11772:SF48">
    <property type="entry name" value="ASPARAGINE SYNTHETASE [GLUTAMINE-HYDROLYZING] 1"/>
    <property type="match status" value="1"/>
</dbReference>
<keyword evidence="4" id="KW-1185">Reference proteome</keyword>
<organism evidence="3 4">
    <name type="scientific">Ambrosia artemisiifolia</name>
    <name type="common">Common ragweed</name>
    <dbReference type="NCBI Taxonomy" id="4212"/>
    <lineage>
        <taxon>Eukaryota</taxon>
        <taxon>Viridiplantae</taxon>
        <taxon>Streptophyta</taxon>
        <taxon>Embryophyta</taxon>
        <taxon>Tracheophyta</taxon>
        <taxon>Spermatophyta</taxon>
        <taxon>Magnoliopsida</taxon>
        <taxon>eudicotyledons</taxon>
        <taxon>Gunneridae</taxon>
        <taxon>Pentapetalae</taxon>
        <taxon>asterids</taxon>
        <taxon>campanulids</taxon>
        <taxon>Asterales</taxon>
        <taxon>Asteraceae</taxon>
        <taxon>Asteroideae</taxon>
        <taxon>Heliantheae alliance</taxon>
        <taxon>Heliantheae</taxon>
        <taxon>Ambrosia</taxon>
    </lineage>
</organism>
<reference evidence="3" key="1">
    <citation type="submission" date="2022-06" db="EMBL/GenBank/DDBJ databases">
        <title>Uncovering the hologenomic basis of an extraordinary plant invasion.</title>
        <authorList>
            <person name="Bieker V.C."/>
            <person name="Martin M.D."/>
            <person name="Gilbert T."/>
            <person name="Hodgins K."/>
            <person name="Battlay P."/>
            <person name="Petersen B."/>
            <person name="Wilson J."/>
        </authorList>
    </citation>
    <scope>NUCLEOTIDE SEQUENCE</scope>
    <source>
        <strain evidence="3">AA19_3_7</strain>
        <tissue evidence="3">Leaf</tissue>
    </source>
</reference>
<accession>A0AAD5CIK9</accession>
<comment type="caution">
    <text evidence="3">The sequence shown here is derived from an EMBL/GenBank/DDBJ whole genome shotgun (WGS) entry which is preliminary data.</text>
</comment>